<dbReference type="GO" id="GO:0003677">
    <property type="term" value="F:DNA binding"/>
    <property type="evidence" value="ECO:0007669"/>
    <property type="project" value="UniProtKB-KW"/>
</dbReference>
<dbReference type="Pfam" id="PF07508">
    <property type="entry name" value="Recombinase"/>
    <property type="match status" value="1"/>
</dbReference>
<protein>
    <recommendedName>
        <fullName evidence="3">Recombinase domain-containing protein</fullName>
    </recommendedName>
</protein>
<accession>A0A1G2BQR0</accession>
<evidence type="ECO:0000256" key="1">
    <source>
        <dbReference type="ARBA" id="ARBA00023125"/>
    </source>
</evidence>
<name>A0A1G2BQR0_9BACT</name>
<keyword evidence="2" id="KW-0233">DNA recombination</keyword>
<proteinExistence type="predicted"/>
<sequence length="150" mass="17756">MDKEKAPFIRKAFEFYATGEYTLKAVNQFLADSGISSYRKRPLSVSCVQRFLKNHFYYGVFRFNNEFYQGTHEPIISKKLFDSVQQVMNNRGKKKRKRKHKFAFSGLMRCGNCGCLITAETQKGHNHYRCTKKKQKCDEKYLREENLVEQ</sequence>
<reference evidence="4 5" key="1">
    <citation type="journal article" date="2016" name="Nat. Commun.">
        <title>Thousands of microbial genomes shed light on interconnected biogeochemical processes in an aquifer system.</title>
        <authorList>
            <person name="Anantharaman K."/>
            <person name="Brown C.T."/>
            <person name="Hug L.A."/>
            <person name="Sharon I."/>
            <person name="Castelle C.J."/>
            <person name="Probst A.J."/>
            <person name="Thomas B.C."/>
            <person name="Singh A."/>
            <person name="Wilkins M.J."/>
            <person name="Karaoz U."/>
            <person name="Brodie E.L."/>
            <person name="Williams K.H."/>
            <person name="Hubbard S.S."/>
            <person name="Banfield J.F."/>
        </authorList>
    </citation>
    <scope>NUCLEOTIDE SEQUENCE [LARGE SCALE GENOMIC DNA]</scope>
</reference>
<dbReference type="PANTHER" id="PTHR30461:SF2">
    <property type="entry name" value="SERINE RECOMBINASE PINE-RELATED"/>
    <property type="match status" value="1"/>
</dbReference>
<dbReference type="Proteomes" id="UP000178109">
    <property type="component" value="Unassembled WGS sequence"/>
</dbReference>
<comment type="caution">
    <text evidence="4">The sequence shown here is derived from an EMBL/GenBank/DDBJ whole genome shotgun (WGS) entry which is preliminary data.</text>
</comment>
<dbReference type="Gene3D" id="3.90.1750.20">
    <property type="entry name" value="Putative Large Serine Recombinase, Chain B, Domain 2"/>
    <property type="match status" value="1"/>
</dbReference>
<dbReference type="EMBL" id="MHKO01000058">
    <property type="protein sequence ID" value="OGY90909.1"/>
    <property type="molecule type" value="Genomic_DNA"/>
</dbReference>
<keyword evidence="1" id="KW-0238">DNA-binding</keyword>
<dbReference type="AlphaFoldDB" id="A0A1G2BQR0"/>
<dbReference type="STRING" id="1798553.A3H70_01645"/>
<feature type="domain" description="Recombinase" evidence="3">
    <location>
        <begin position="1"/>
        <end position="94"/>
    </location>
</feature>
<organism evidence="4 5">
    <name type="scientific">Candidatus Komeilibacteria bacterium RIFCSPLOWO2_02_FULL_48_11</name>
    <dbReference type="NCBI Taxonomy" id="1798553"/>
    <lineage>
        <taxon>Bacteria</taxon>
        <taxon>Candidatus Komeiliibacteriota</taxon>
    </lineage>
</organism>
<dbReference type="InterPro" id="IPR050639">
    <property type="entry name" value="SSR_resolvase"/>
</dbReference>
<dbReference type="InterPro" id="IPR025827">
    <property type="entry name" value="Zn_ribbon_recom_dom"/>
</dbReference>
<dbReference type="PROSITE" id="PS51737">
    <property type="entry name" value="RECOMBINASE_DNA_BIND"/>
    <property type="match status" value="1"/>
</dbReference>
<dbReference type="PANTHER" id="PTHR30461">
    <property type="entry name" value="DNA-INVERTASE FROM LAMBDOID PROPHAGE"/>
    <property type="match status" value="1"/>
</dbReference>
<dbReference type="InterPro" id="IPR011109">
    <property type="entry name" value="DNA_bind_recombinase_dom"/>
</dbReference>
<evidence type="ECO:0000259" key="3">
    <source>
        <dbReference type="PROSITE" id="PS51737"/>
    </source>
</evidence>
<evidence type="ECO:0000313" key="5">
    <source>
        <dbReference type="Proteomes" id="UP000178109"/>
    </source>
</evidence>
<evidence type="ECO:0000313" key="4">
    <source>
        <dbReference type="EMBL" id="OGY90909.1"/>
    </source>
</evidence>
<dbReference type="Pfam" id="PF13408">
    <property type="entry name" value="Zn_ribbon_recom"/>
    <property type="match status" value="1"/>
</dbReference>
<dbReference type="InterPro" id="IPR038109">
    <property type="entry name" value="DNA_bind_recomb_sf"/>
</dbReference>
<dbReference type="GO" id="GO:0000150">
    <property type="term" value="F:DNA strand exchange activity"/>
    <property type="evidence" value="ECO:0007669"/>
    <property type="project" value="InterPro"/>
</dbReference>
<gene>
    <name evidence="4" type="ORF">A3H70_01645</name>
</gene>
<evidence type="ECO:0000256" key="2">
    <source>
        <dbReference type="ARBA" id="ARBA00023172"/>
    </source>
</evidence>